<dbReference type="EMBL" id="KB644410">
    <property type="protein sequence ID" value="EPS28347.1"/>
    <property type="molecule type" value="Genomic_DNA"/>
</dbReference>
<protein>
    <submittedName>
        <fullName evidence="1">Uncharacterized protein</fullName>
    </submittedName>
</protein>
<dbReference type="HOGENOM" id="CLU_051533_0_0_1"/>
<evidence type="ECO:0000313" key="2">
    <source>
        <dbReference type="Proteomes" id="UP000019376"/>
    </source>
</evidence>
<name>S8B1W5_PENO1</name>
<dbReference type="AlphaFoldDB" id="S8B1W5"/>
<dbReference type="OrthoDB" id="3204049at2759"/>
<keyword evidence="2" id="KW-1185">Reference proteome</keyword>
<proteinExistence type="predicted"/>
<evidence type="ECO:0000313" key="1">
    <source>
        <dbReference type="EMBL" id="EPS28347.1"/>
    </source>
</evidence>
<sequence>MVHQSHNIPWRILASNLSWGTTKHRGDKVTNLHPRATESRGKQLTYFIKAFVGAIEEHSVSERQKYPSSFDPVEPSDILLSQATAQKIAPTVRKWRGYGFKGHCPSGVCNTTVEKVCRCAPIPDEERRVAAFLRPHGPRECYEFFRKNSDAFFNIEIVKTLLLYGEMDTLLRVCALPDVELAQWWQDAECQCEIPVLGWDQVCIKALRAYICLNTIDVLPELWDSMSGASESKDYRHSRFYQYTLRTCTGTGQLSEVSTYPHRLFFGIGDNQFQSQFHHPRIRRAHWLRWETPSTRYCGDMISFPQPNHYGKVPINEFLTLENKAYMGYQPSSSSITLVQSYLFKKGLPAELILKIMDLANYERRGRLSEPHGPFHAYNREELEKYLTYCWLTIVRCETMAKALGMKIPWEELIADCIVDFWASDRDGLGSLYWYARDEEGFATRKVFVKP</sequence>
<gene>
    <name evidence="1" type="ORF">PDE_03293</name>
</gene>
<dbReference type="eggNOG" id="ENOG502SHMS">
    <property type="taxonomic scope" value="Eukaryota"/>
</dbReference>
<organism evidence="1 2">
    <name type="scientific">Penicillium oxalicum (strain 114-2 / CGMCC 5302)</name>
    <name type="common">Penicillium decumbens</name>
    <dbReference type="NCBI Taxonomy" id="933388"/>
    <lineage>
        <taxon>Eukaryota</taxon>
        <taxon>Fungi</taxon>
        <taxon>Dikarya</taxon>
        <taxon>Ascomycota</taxon>
        <taxon>Pezizomycotina</taxon>
        <taxon>Eurotiomycetes</taxon>
        <taxon>Eurotiomycetidae</taxon>
        <taxon>Eurotiales</taxon>
        <taxon>Aspergillaceae</taxon>
        <taxon>Penicillium</taxon>
    </lineage>
</organism>
<reference evidence="1 2" key="1">
    <citation type="journal article" date="2013" name="PLoS ONE">
        <title>Genomic and secretomic analyses reveal unique features of the lignocellulolytic enzyme system of Penicillium decumbens.</title>
        <authorList>
            <person name="Liu G."/>
            <person name="Zhang L."/>
            <person name="Wei X."/>
            <person name="Zou G."/>
            <person name="Qin Y."/>
            <person name="Ma L."/>
            <person name="Li J."/>
            <person name="Zheng H."/>
            <person name="Wang S."/>
            <person name="Wang C."/>
            <person name="Xun L."/>
            <person name="Zhao G.-P."/>
            <person name="Zhou Z."/>
            <person name="Qu Y."/>
        </authorList>
    </citation>
    <scope>NUCLEOTIDE SEQUENCE [LARGE SCALE GENOMIC DNA]</scope>
    <source>
        <strain evidence="2">114-2 / CGMCC 5302</strain>
    </source>
</reference>
<dbReference type="PhylomeDB" id="S8B1W5"/>
<accession>S8B1W5</accession>
<dbReference type="Proteomes" id="UP000019376">
    <property type="component" value="Unassembled WGS sequence"/>
</dbReference>